<comment type="caution">
    <text evidence="5">The sequence shown here is derived from an EMBL/GenBank/DDBJ whole genome shotgun (WGS) entry which is preliminary data.</text>
</comment>
<dbReference type="PROSITE" id="PS50043">
    <property type="entry name" value="HTH_LUXR_2"/>
    <property type="match status" value="1"/>
</dbReference>
<dbReference type="PRINTS" id="PR00038">
    <property type="entry name" value="HTHLUXR"/>
</dbReference>
<dbReference type="InterPro" id="IPR036388">
    <property type="entry name" value="WH-like_DNA-bd_sf"/>
</dbReference>
<organism evidence="5 6">
    <name type="scientific">Burkholderia ubonensis</name>
    <dbReference type="NCBI Taxonomy" id="101571"/>
    <lineage>
        <taxon>Bacteria</taxon>
        <taxon>Pseudomonadati</taxon>
        <taxon>Pseudomonadota</taxon>
        <taxon>Betaproteobacteria</taxon>
        <taxon>Burkholderiales</taxon>
        <taxon>Burkholderiaceae</taxon>
        <taxon>Burkholderia</taxon>
        <taxon>Burkholderia cepacia complex</taxon>
    </lineage>
</organism>
<evidence type="ECO:0000256" key="2">
    <source>
        <dbReference type="ARBA" id="ARBA00023125"/>
    </source>
</evidence>
<evidence type="ECO:0000313" key="5">
    <source>
        <dbReference type="EMBL" id="KWE07256.1"/>
    </source>
</evidence>
<dbReference type="SUPFAM" id="SSF46894">
    <property type="entry name" value="C-terminal effector domain of the bipartite response regulators"/>
    <property type="match status" value="1"/>
</dbReference>
<dbReference type="AlphaFoldDB" id="A0A107G8G0"/>
<evidence type="ECO:0000313" key="6">
    <source>
        <dbReference type="Proteomes" id="UP000062998"/>
    </source>
</evidence>
<dbReference type="InterPro" id="IPR000792">
    <property type="entry name" value="Tscrpt_reg_LuxR_C"/>
</dbReference>
<proteinExistence type="predicted"/>
<reference evidence="5 6" key="1">
    <citation type="submission" date="2015-11" db="EMBL/GenBank/DDBJ databases">
        <title>Expanding the genomic diversity of Burkholderia species for the development of highly accurate diagnostics.</title>
        <authorList>
            <person name="Sahl J."/>
            <person name="Keim P."/>
            <person name="Wagner D."/>
        </authorList>
    </citation>
    <scope>NUCLEOTIDE SEQUENCE [LARGE SCALE GENOMIC DNA]</scope>
    <source>
        <strain evidence="5 6">MSMB2167WGS</strain>
    </source>
</reference>
<feature type="domain" description="HTH luxR-type" evidence="4">
    <location>
        <begin position="186"/>
        <end position="251"/>
    </location>
</feature>
<dbReference type="PANTHER" id="PTHR44688:SF16">
    <property type="entry name" value="DNA-BINDING TRANSCRIPTIONAL ACTIVATOR DEVR_DOSR"/>
    <property type="match status" value="1"/>
</dbReference>
<keyword evidence="3" id="KW-0804">Transcription</keyword>
<dbReference type="GO" id="GO:0006355">
    <property type="term" value="P:regulation of DNA-templated transcription"/>
    <property type="evidence" value="ECO:0007669"/>
    <property type="project" value="InterPro"/>
</dbReference>
<dbReference type="InterPro" id="IPR036693">
    <property type="entry name" value="TF_LuxR_autoind-bd_dom_sf"/>
</dbReference>
<dbReference type="Gene3D" id="3.30.450.80">
    <property type="entry name" value="Transcription factor LuxR-like, autoinducer-binding domain"/>
    <property type="match status" value="1"/>
</dbReference>
<dbReference type="InterPro" id="IPR005143">
    <property type="entry name" value="TF_LuxR_autoind-bd_dom"/>
</dbReference>
<dbReference type="Pfam" id="PF00196">
    <property type="entry name" value="GerE"/>
    <property type="match status" value="1"/>
</dbReference>
<dbReference type="CDD" id="cd06170">
    <property type="entry name" value="LuxR_C_like"/>
    <property type="match status" value="1"/>
</dbReference>
<keyword evidence="2" id="KW-0238">DNA-binding</keyword>
<gene>
    <name evidence="5" type="ORF">WL73_09405</name>
</gene>
<dbReference type="PANTHER" id="PTHR44688">
    <property type="entry name" value="DNA-BINDING TRANSCRIPTIONAL ACTIVATOR DEVR_DOSR"/>
    <property type="match status" value="1"/>
</dbReference>
<sequence>MTVGSAFRYVTSRCRCDERVLETILEIERCDCVDELQRVLMSVGRMVGFDYACYQDFHLKGGKVVAGRTLSNFPASWWPCYHEAGYLDVDPVVMHALSSLAPLTWCDGLFVTREQRALRADHLAHGLWSGVSFPAHNRHGDVACVSFVFGSPEHDDDGIRNDMLSRGALVANLTLEAMRKSRPKGAGQEVPCLTARELEILAWVAEGKSSWDISRIVSLSEHGVLHHIRSVMKKFDVPTRRQAVLMASRLGML</sequence>
<dbReference type="Pfam" id="PF03472">
    <property type="entry name" value="Autoind_bind"/>
    <property type="match status" value="1"/>
</dbReference>
<dbReference type="EMBL" id="LPIX01000034">
    <property type="protein sequence ID" value="KWE07256.1"/>
    <property type="molecule type" value="Genomic_DNA"/>
</dbReference>
<accession>A0A107G8G0</accession>
<dbReference type="SMART" id="SM00421">
    <property type="entry name" value="HTH_LUXR"/>
    <property type="match status" value="1"/>
</dbReference>
<name>A0A107G8G0_9BURK</name>
<evidence type="ECO:0000256" key="1">
    <source>
        <dbReference type="ARBA" id="ARBA00023015"/>
    </source>
</evidence>
<dbReference type="GO" id="GO:0003677">
    <property type="term" value="F:DNA binding"/>
    <property type="evidence" value="ECO:0007669"/>
    <property type="project" value="UniProtKB-KW"/>
</dbReference>
<dbReference type="InterPro" id="IPR016032">
    <property type="entry name" value="Sig_transdc_resp-reg_C-effctor"/>
</dbReference>
<evidence type="ECO:0000259" key="4">
    <source>
        <dbReference type="PROSITE" id="PS50043"/>
    </source>
</evidence>
<protein>
    <recommendedName>
        <fullName evidence="4">HTH luxR-type domain-containing protein</fullName>
    </recommendedName>
</protein>
<evidence type="ECO:0000256" key="3">
    <source>
        <dbReference type="ARBA" id="ARBA00023163"/>
    </source>
</evidence>
<dbReference type="Proteomes" id="UP000062998">
    <property type="component" value="Unassembled WGS sequence"/>
</dbReference>
<dbReference type="Gene3D" id="1.10.10.10">
    <property type="entry name" value="Winged helix-like DNA-binding domain superfamily/Winged helix DNA-binding domain"/>
    <property type="match status" value="1"/>
</dbReference>
<dbReference type="SUPFAM" id="SSF75516">
    <property type="entry name" value="Pheromone-binding domain of LuxR-like quorum-sensing transcription factors"/>
    <property type="match status" value="1"/>
</dbReference>
<keyword evidence="1" id="KW-0805">Transcription regulation</keyword>